<reference evidence="1" key="1">
    <citation type="journal article" date="2020" name="Nature">
        <title>Giant virus diversity and host interactions through global metagenomics.</title>
        <authorList>
            <person name="Schulz F."/>
            <person name="Roux S."/>
            <person name="Paez-Espino D."/>
            <person name="Jungbluth S."/>
            <person name="Walsh D.A."/>
            <person name="Denef V.J."/>
            <person name="McMahon K.D."/>
            <person name="Konstantinidis K.T."/>
            <person name="Eloe-Fadrosh E.A."/>
            <person name="Kyrpides N.C."/>
            <person name="Woyke T."/>
        </authorList>
    </citation>
    <scope>NUCLEOTIDE SEQUENCE</scope>
    <source>
        <strain evidence="1">GVMAG-M-3300021079-18</strain>
    </source>
</reference>
<accession>A0A6C0CHP1</accession>
<proteinExistence type="predicted"/>
<name>A0A6C0CHP1_9ZZZZ</name>
<organism evidence="1">
    <name type="scientific">viral metagenome</name>
    <dbReference type="NCBI Taxonomy" id="1070528"/>
    <lineage>
        <taxon>unclassified sequences</taxon>
        <taxon>metagenomes</taxon>
        <taxon>organismal metagenomes</taxon>
    </lineage>
</organism>
<protein>
    <submittedName>
        <fullName evidence="1">Uncharacterized protein</fullName>
    </submittedName>
</protein>
<dbReference type="AlphaFoldDB" id="A0A6C0CHP1"/>
<sequence length="215" mass="24768">MEADDLVMICFRVSAFGWEPVQMRWEVWKEIFDRYDEPVMTELNDDSGQSVEVDLLDSVQNAIVCHDVSSCQEWINSIDSTDFFQRVCLDPEQDAWKLNVELSIFVREDLLRRKADIISCNAVALGTTVLLATLVGRDVKVEFRNVGEDSTRFLWIDEEEHDLGKSYRTKLNRILDEIQPKILTESEVGFHPTLGDEEDKVDLGVFDSLTLEDEN</sequence>
<dbReference type="EMBL" id="MN739411">
    <property type="protein sequence ID" value="QHT03380.1"/>
    <property type="molecule type" value="Genomic_DNA"/>
</dbReference>
<evidence type="ECO:0000313" key="1">
    <source>
        <dbReference type="EMBL" id="QHT03380.1"/>
    </source>
</evidence>